<sequence>MFMHSSLPAVPLTLGTSHVQRLVQAPKCLTRSSGTYNVRHRHRGFLARKTPKPVTLHSKILRQHSRPTFVKLRKRENVLCTATTPLSSFDVSEAQVASLESLQWSAICLQVAGFTSTAMGYEAAAERLPIGRKFDESVDLLRQTEAAREAEFDFTGIYDIRVALEAADEGKRLSAQELAEVAATLGAVKHLACMCALEDGQEGGPLWKMAGEGLNQVPTQLQDTIDWCIGNGNQVLDRASKELVDIRQWKEENGKDLRAVLNRVVRELVQVGAAERAQVLPPPKA</sequence>
<dbReference type="AlphaFoldDB" id="A0AAE0C222"/>
<gene>
    <name evidence="1" type="ORF">CYMTET_44574</name>
</gene>
<organism evidence="1 2">
    <name type="scientific">Cymbomonas tetramitiformis</name>
    <dbReference type="NCBI Taxonomy" id="36881"/>
    <lineage>
        <taxon>Eukaryota</taxon>
        <taxon>Viridiplantae</taxon>
        <taxon>Chlorophyta</taxon>
        <taxon>Pyramimonadophyceae</taxon>
        <taxon>Pyramimonadales</taxon>
        <taxon>Pyramimonadaceae</taxon>
        <taxon>Cymbomonas</taxon>
    </lineage>
</organism>
<protein>
    <submittedName>
        <fullName evidence="1">Uncharacterized protein</fullName>
    </submittedName>
</protein>
<dbReference type="PANTHER" id="PTHR48466:SF2">
    <property type="entry name" value="OS10G0509000 PROTEIN"/>
    <property type="match status" value="1"/>
</dbReference>
<dbReference type="GO" id="GO:0030983">
    <property type="term" value="F:mismatched DNA binding"/>
    <property type="evidence" value="ECO:0007669"/>
    <property type="project" value="InterPro"/>
</dbReference>
<name>A0AAE0C222_9CHLO</name>
<dbReference type="Proteomes" id="UP001190700">
    <property type="component" value="Unassembled WGS sequence"/>
</dbReference>
<dbReference type="EMBL" id="LGRX02030301">
    <property type="protein sequence ID" value="KAK3245877.1"/>
    <property type="molecule type" value="Genomic_DNA"/>
</dbReference>
<dbReference type="GO" id="GO:0006298">
    <property type="term" value="P:mismatch repair"/>
    <property type="evidence" value="ECO:0007669"/>
    <property type="project" value="InterPro"/>
</dbReference>
<dbReference type="PANTHER" id="PTHR48466">
    <property type="entry name" value="OS10G0509000 PROTEIN-RELATED"/>
    <property type="match status" value="1"/>
</dbReference>
<reference evidence="1 2" key="1">
    <citation type="journal article" date="2015" name="Genome Biol. Evol.">
        <title>Comparative Genomics of a Bacterivorous Green Alga Reveals Evolutionary Causalities and Consequences of Phago-Mixotrophic Mode of Nutrition.</title>
        <authorList>
            <person name="Burns J.A."/>
            <person name="Paasch A."/>
            <person name="Narechania A."/>
            <person name="Kim E."/>
        </authorList>
    </citation>
    <scope>NUCLEOTIDE SEQUENCE [LARGE SCALE GENOMIC DNA]</scope>
    <source>
        <strain evidence="1 2">PLY_AMNH</strain>
    </source>
</reference>
<dbReference type="GO" id="GO:0005524">
    <property type="term" value="F:ATP binding"/>
    <property type="evidence" value="ECO:0007669"/>
    <property type="project" value="InterPro"/>
</dbReference>
<comment type="caution">
    <text evidence="1">The sequence shown here is derived from an EMBL/GenBank/DDBJ whole genome shotgun (WGS) entry which is preliminary data.</text>
</comment>
<dbReference type="GO" id="GO:0140664">
    <property type="term" value="F:ATP-dependent DNA damage sensor activity"/>
    <property type="evidence" value="ECO:0007669"/>
    <property type="project" value="InterPro"/>
</dbReference>
<keyword evidence="2" id="KW-1185">Reference proteome</keyword>
<dbReference type="InterPro" id="IPR045076">
    <property type="entry name" value="MutS"/>
</dbReference>
<evidence type="ECO:0000313" key="2">
    <source>
        <dbReference type="Proteomes" id="UP001190700"/>
    </source>
</evidence>
<accession>A0AAE0C222</accession>
<proteinExistence type="predicted"/>
<evidence type="ECO:0000313" key="1">
    <source>
        <dbReference type="EMBL" id="KAK3245877.1"/>
    </source>
</evidence>